<keyword evidence="1" id="KW-0472">Membrane</keyword>
<dbReference type="AlphaFoldDB" id="A0A371IKY4"/>
<keyword evidence="1" id="KW-1133">Transmembrane helix</keyword>
<accession>A0A371IKY4</accession>
<protein>
    <submittedName>
        <fullName evidence="2">FeoB-associated Cys-rich membrane protein</fullName>
    </submittedName>
</protein>
<evidence type="ECO:0000256" key="1">
    <source>
        <dbReference type="SAM" id="Phobius"/>
    </source>
</evidence>
<keyword evidence="1" id="KW-0812">Transmembrane</keyword>
<comment type="caution">
    <text evidence="2">The sequence shown here is derived from an EMBL/GenBank/DDBJ whole genome shotgun (WGS) entry which is preliminary data.</text>
</comment>
<dbReference type="Proteomes" id="UP000093352">
    <property type="component" value="Unassembled WGS sequence"/>
</dbReference>
<evidence type="ECO:0000313" key="2">
    <source>
        <dbReference type="EMBL" id="RDY21152.1"/>
    </source>
</evidence>
<name>A0A371IKY4_9FIRM</name>
<organism evidence="2 3">
    <name type="scientific">Criibacterium bergeronii</name>
    <dbReference type="NCBI Taxonomy" id="1871336"/>
    <lineage>
        <taxon>Bacteria</taxon>
        <taxon>Bacillati</taxon>
        <taxon>Bacillota</taxon>
        <taxon>Clostridia</taxon>
        <taxon>Peptostreptococcales</taxon>
        <taxon>Filifactoraceae</taxon>
        <taxon>Criibacterium</taxon>
    </lineage>
</organism>
<dbReference type="RefSeq" id="WP_116170946.1">
    <property type="nucleotide sequence ID" value="NZ_MBEW02000011.1"/>
</dbReference>
<proteinExistence type="predicted"/>
<reference evidence="2 3" key="1">
    <citation type="journal article" date="2016" name="Genome Announc.">
        <title>Draft Genome Sequence of Criibacterium bergeronii gen. nov., sp. nov., Strain CCRI-22567T, Isolated from a Vaginal Sample from a Woman with Bacterial Vaginosis.</title>
        <authorList>
            <person name="Maheux A.F."/>
            <person name="Berube E."/>
            <person name="Boudreau D.K."/>
            <person name="Raymond F."/>
            <person name="Corbeil J."/>
            <person name="Roy P.H."/>
            <person name="Boissinot M."/>
            <person name="Omar R.F."/>
        </authorList>
    </citation>
    <scope>NUCLEOTIDE SEQUENCE [LARGE SCALE GENOMIC DNA]</scope>
    <source>
        <strain evidence="2 3">CCRI-22567</strain>
    </source>
</reference>
<keyword evidence="3" id="KW-1185">Reference proteome</keyword>
<dbReference type="Pfam" id="PF12669">
    <property type="entry name" value="FeoB_associated"/>
    <property type="match status" value="1"/>
</dbReference>
<sequence length="56" mass="5879">MVDLIVIAIIALIIGGAGFYIYKAKKSGQKCVGCPSSKTCGPSNCHCENSNYKGIL</sequence>
<evidence type="ECO:0000313" key="3">
    <source>
        <dbReference type="Proteomes" id="UP000093352"/>
    </source>
</evidence>
<dbReference type="EMBL" id="MBEW02000011">
    <property type="protein sequence ID" value="RDY21152.1"/>
    <property type="molecule type" value="Genomic_DNA"/>
</dbReference>
<feature type="transmembrane region" description="Helical" evidence="1">
    <location>
        <begin position="6"/>
        <end position="22"/>
    </location>
</feature>
<gene>
    <name evidence="2" type="ORF">BBG48_006400</name>
</gene>